<evidence type="ECO:0000313" key="3">
    <source>
        <dbReference type="Proteomes" id="UP001379533"/>
    </source>
</evidence>
<feature type="region of interest" description="Disordered" evidence="1">
    <location>
        <begin position="51"/>
        <end position="90"/>
    </location>
</feature>
<dbReference type="SUPFAM" id="SSF160059">
    <property type="entry name" value="PriA/YqbF domain"/>
    <property type="match status" value="1"/>
</dbReference>
<proteinExistence type="predicted"/>
<organism evidence="2 3">
    <name type="scientific">Pendulispora brunnea</name>
    <dbReference type="NCBI Taxonomy" id="2905690"/>
    <lineage>
        <taxon>Bacteria</taxon>
        <taxon>Pseudomonadati</taxon>
        <taxon>Myxococcota</taxon>
        <taxon>Myxococcia</taxon>
        <taxon>Myxococcales</taxon>
        <taxon>Sorangiineae</taxon>
        <taxon>Pendulisporaceae</taxon>
        <taxon>Pendulispora</taxon>
    </lineage>
</organism>
<dbReference type="EMBL" id="CP089982">
    <property type="protein sequence ID" value="WXA94570.1"/>
    <property type="molecule type" value="Genomic_DNA"/>
</dbReference>
<protein>
    <recommendedName>
        <fullName evidence="4">Mu-like prophage FluMu N-terminal domain-containing protein</fullName>
    </recommendedName>
</protein>
<gene>
    <name evidence="2" type="ORF">LZC95_50160</name>
</gene>
<evidence type="ECO:0000256" key="1">
    <source>
        <dbReference type="SAM" id="MobiDB-lite"/>
    </source>
</evidence>
<accession>A0ABZ2KAG3</accession>
<sequence>MSAVRVRVRAFPADGFFRAGRFWPGSALETEVDEDTLKVLEAERNLAVEVLGRSADAGDDDAPRRPSPPPPLPQARRETKPDSPPARSST</sequence>
<keyword evidence="3" id="KW-1185">Reference proteome</keyword>
<dbReference type="Proteomes" id="UP001379533">
    <property type="component" value="Chromosome"/>
</dbReference>
<evidence type="ECO:0000313" key="2">
    <source>
        <dbReference type="EMBL" id="WXA94570.1"/>
    </source>
</evidence>
<dbReference type="RefSeq" id="WP_394845180.1">
    <property type="nucleotide sequence ID" value="NZ_CP089982.1"/>
</dbReference>
<evidence type="ECO:0008006" key="4">
    <source>
        <dbReference type="Google" id="ProtNLM"/>
    </source>
</evidence>
<name>A0ABZ2KAG3_9BACT</name>
<reference evidence="2 3" key="1">
    <citation type="submission" date="2021-12" db="EMBL/GenBank/DDBJ databases">
        <title>Discovery of the Pendulisporaceae a myxobacterial family with distinct sporulation behavior and unique specialized metabolism.</title>
        <authorList>
            <person name="Garcia R."/>
            <person name="Popoff A."/>
            <person name="Bader C.D."/>
            <person name="Loehr J."/>
            <person name="Walesch S."/>
            <person name="Walt C."/>
            <person name="Boldt J."/>
            <person name="Bunk B."/>
            <person name="Haeckl F.J.F.P.J."/>
            <person name="Gunesch A.P."/>
            <person name="Birkelbach J."/>
            <person name="Nuebel U."/>
            <person name="Pietschmann T."/>
            <person name="Bach T."/>
            <person name="Mueller R."/>
        </authorList>
    </citation>
    <scope>NUCLEOTIDE SEQUENCE [LARGE SCALE GENOMIC DNA]</scope>
    <source>
        <strain evidence="2 3">MSr12523</strain>
    </source>
</reference>